<reference evidence="3 4" key="1">
    <citation type="submission" date="2024-06" db="EMBL/GenBank/DDBJ databases">
        <authorList>
            <person name="Tuo L."/>
        </authorList>
    </citation>
    <scope>NUCLEOTIDE SEQUENCE [LARGE SCALE GENOMIC DNA]</scope>
    <source>
        <strain evidence="3 4">ZMM04-5</strain>
    </source>
</reference>
<sequence length="294" mass="31112">MDWNAAIEKNHAALTGVLAMLVAMAGLASLTSPLAGEDGSARRGKAEPSAEPGEGSSSPTLPRHLHRAVLALLRPAEAAARRLIIVAARGLVVALPPLRPRKPGLIFARNPGLQLPSRAEDPGRRAPALPLFDPLPRWRRRARPAAPGLPRISVPGFGQPFSAPPPPSPDDPLDAARLAERLRALAAALDDLPGHARRFARLRMRRAGGSGAPDKNRDAAGAQTKNRDAAGVQAGKPAAATRAKNPAPGRLRRQWPLRPGRPPGGRRRPAHAVHEVLSVLHGLAFWALETPDTS</sequence>
<feature type="compositionally biased region" description="Low complexity" evidence="1">
    <location>
        <begin position="49"/>
        <end position="62"/>
    </location>
</feature>
<feature type="compositionally biased region" description="Basic and acidic residues" evidence="1">
    <location>
        <begin position="39"/>
        <end position="48"/>
    </location>
</feature>
<evidence type="ECO:0000256" key="1">
    <source>
        <dbReference type="SAM" id="MobiDB-lite"/>
    </source>
</evidence>
<proteinExistence type="predicted"/>
<comment type="caution">
    <text evidence="3">The sequence shown here is derived from an EMBL/GenBank/DDBJ whole genome shotgun (WGS) entry which is preliminary data.</text>
</comment>
<keyword evidence="2" id="KW-1133">Transmembrane helix</keyword>
<dbReference type="EMBL" id="JBFOCI010000001">
    <property type="protein sequence ID" value="MEW9804876.1"/>
    <property type="molecule type" value="Genomic_DNA"/>
</dbReference>
<feature type="region of interest" description="Disordered" evidence="1">
    <location>
        <begin position="146"/>
        <end position="174"/>
    </location>
</feature>
<feature type="region of interest" description="Disordered" evidence="1">
    <location>
        <begin position="33"/>
        <end position="62"/>
    </location>
</feature>
<gene>
    <name evidence="3" type="ORF">ABUE31_02600</name>
</gene>
<keyword evidence="4" id="KW-1185">Reference proteome</keyword>
<feature type="region of interest" description="Disordered" evidence="1">
    <location>
        <begin position="205"/>
        <end position="269"/>
    </location>
</feature>
<dbReference type="Proteomes" id="UP001556196">
    <property type="component" value="Unassembled WGS sequence"/>
</dbReference>
<evidence type="ECO:0000313" key="3">
    <source>
        <dbReference type="EMBL" id="MEW9804876.1"/>
    </source>
</evidence>
<protein>
    <submittedName>
        <fullName evidence="3">Uncharacterized protein</fullName>
    </submittedName>
</protein>
<keyword evidence="2" id="KW-0812">Transmembrane</keyword>
<feature type="compositionally biased region" description="Low complexity" evidence="1">
    <location>
        <begin position="229"/>
        <end position="240"/>
    </location>
</feature>
<evidence type="ECO:0000256" key="2">
    <source>
        <dbReference type="SAM" id="Phobius"/>
    </source>
</evidence>
<organism evidence="3 4">
    <name type="scientific">Mesorhizobium marinum</name>
    <dbReference type="NCBI Taxonomy" id="3228790"/>
    <lineage>
        <taxon>Bacteria</taxon>
        <taxon>Pseudomonadati</taxon>
        <taxon>Pseudomonadota</taxon>
        <taxon>Alphaproteobacteria</taxon>
        <taxon>Hyphomicrobiales</taxon>
        <taxon>Phyllobacteriaceae</taxon>
        <taxon>Mesorhizobium</taxon>
    </lineage>
</organism>
<dbReference type="RefSeq" id="WP_367721934.1">
    <property type="nucleotide sequence ID" value="NZ_JBFOCI010000001.1"/>
</dbReference>
<evidence type="ECO:0000313" key="4">
    <source>
        <dbReference type="Proteomes" id="UP001556196"/>
    </source>
</evidence>
<keyword evidence="2" id="KW-0472">Membrane</keyword>
<accession>A0ABV3QUX1</accession>
<feature type="transmembrane region" description="Helical" evidence="2">
    <location>
        <begin position="12"/>
        <end position="35"/>
    </location>
</feature>
<name>A0ABV3QUX1_9HYPH</name>